<organism evidence="1 2">
    <name type="scientific">Rhizobium halophytocola</name>
    <dbReference type="NCBI Taxonomy" id="735519"/>
    <lineage>
        <taxon>Bacteria</taxon>
        <taxon>Pseudomonadati</taxon>
        <taxon>Pseudomonadota</taxon>
        <taxon>Alphaproteobacteria</taxon>
        <taxon>Hyphomicrobiales</taxon>
        <taxon>Rhizobiaceae</taxon>
        <taxon>Rhizobium/Agrobacterium group</taxon>
        <taxon>Rhizobium</taxon>
    </lineage>
</organism>
<evidence type="ECO:0000313" key="2">
    <source>
        <dbReference type="Proteomes" id="UP000759443"/>
    </source>
</evidence>
<gene>
    <name evidence="1" type="ORF">J2Z17_000887</name>
</gene>
<proteinExistence type="predicted"/>
<name>A0ABS4DUT9_9HYPH</name>
<evidence type="ECO:0000313" key="1">
    <source>
        <dbReference type="EMBL" id="MBP1849466.1"/>
    </source>
</evidence>
<dbReference type="RefSeq" id="WP_342454367.1">
    <property type="nucleotide sequence ID" value="NZ_JAGGJU010000002.1"/>
</dbReference>
<reference evidence="1 2" key="1">
    <citation type="submission" date="2021-03" db="EMBL/GenBank/DDBJ databases">
        <title>Genomic Encyclopedia of Type Strains, Phase IV (KMG-IV): sequencing the most valuable type-strain genomes for metagenomic binning, comparative biology and taxonomic classification.</title>
        <authorList>
            <person name="Goeker M."/>
        </authorList>
    </citation>
    <scope>NUCLEOTIDE SEQUENCE [LARGE SCALE GENOMIC DNA]</scope>
    <source>
        <strain evidence="1 2">DSM 21600</strain>
    </source>
</reference>
<sequence length="137" mass="15180">MLQAVHGEIAHIAAVSILDTDLMPEPKAPSTTPDGRYIIVRGRLWRASNPALPGSERQRLVDALMAARRAVKEAGGDENLLRAARDQVDTAKRALGERGPVWWNDGAADLNRHRIENTPYRDWYHDMTDGSRGTDGN</sequence>
<accession>A0ABS4DUT9</accession>
<protein>
    <submittedName>
        <fullName evidence="1">Uncharacterized protein</fullName>
    </submittedName>
</protein>
<dbReference type="EMBL" id="JAGGJU010000002">
    <property type="protein sequence ID" value="MBP1849466.1"/>
    <property type="molecule type" value="Genomic_DNA"/>
</dbReference>
<keyword evidence="2" id="KW-1185">Reference proteome</keyword>
<dbReference type="Proteomes" id="UP000759443">
    <property type="component" value="Unassembled WGS sequence"/>
</dbReference>
<comment type="caution">
    <text evidence="1">The sequence shown here is derived from an EMBL/GenBank/DDBJ whole genome shotgun (WGS) entry which is preliminary data.</text>
</comment>